<evidence type="ECO:0000313" key="2">
    <source>
        <dbReference type="Proteomes" id="UP001597083"/>
    </source>
</evidence>
<gene>
    <name evidence="1" type="ORF">ACFQ07_32450</name>
</gene>
<accession>A0ABW3CT72</accession>
<feature type="non-terminal residue" evidence="1">
    <location>
        <position position="1"/>
    </location>
</feature>
<evidence type="ECO:0000313" key="1">
    <source>
        <dbReference type="EMBL" id="MFD0856987.1"/>
    </source>
</evidence>
<reference evidence="2" key="1">
    <citation type="journal article" date="2019" name="Int. J. Syst. Evol. Microbiol.">
        <title>The Global Catalogue of Microorganisms (GCM) 10K type strain sequencing project: providing services to taxonomists for standard genome sequencing and annotation.</title>
        <authorList>
            <consortium name="The Broad Institute Genomics Platform"/>
            <consortium name="The Broad Institute Genome Sequencing Center for Infectious Disease"/>
            <person name="Wu L."/>
            <person name="Ma J."/>
        </authorList>
    </citation>
    <scope>NUCLEOTIDE SEQUENCE [LARGE SCALE GENOMIC DNA]</scope>
    <source>
        <strain evidence="2">JCM 31696</strain>
    </source>
</reference>
<name>A0ABW3CT72_9ACTN</name>
<organism evidence="1 2">
    <name type="scientific">Actinomadura adrarensis</name>
    <dbReference type="NCBI Taxonomy" id="1819600"/>
    <lineage>
        <taxon>Bacteria</taxon>
        <taxon>Bacillati</taxon>
        <taxon>Actinomycetota</taxon>
        <taxon>Actinomycetes</taxon>
        <taxon>Streptosporangiales</taxon>
        <taxon>Thermomonosporaceae</taxon>
        <taxon>Actinomadura</taxon>
    </lineage>
</organism>
<protein>
    <submittedName>
        <fullName evidence="1">Uncharacterized protein</fullName>
    </submittedName>
</protein>
<dbReference type="EMBL" id="JBHTIR010004321">
    <property type="protein sequence ID" value="MFD0856987.1"/>
    <property type="molecule type" value="Genomic_DNA"/>
</dbReference>
<dbReference type="Proteomes" id="UP001597083">
    <property type="component" value="Unassembled WGS sequence"/>
</dbReference>
<keyword evidence="2" id="KW-1185">Reference proteome</keyword>
<comment type="caution">
    <text evidence="1">The sequence shown here is derived from an EMBL/GenBank/DDBJ whole genome shotgun (WGS) entry which is preliminary data.</text>
</comment>
<proteinExistence type="predicted"/>
<sequence>GTGAAAEWTVSPADAPGAYELAFKLPEHIEKWISDSDEKERLRTLQVKEQFLSTITLYRVGSSGLRTYQLRYEPSSLSRPGTGD</sequence>